<organism evidence="10 11">
    <name type="scientific">Candidatus Methylacidiphilum fumarolicum</name>
    <dbReference type="NCBI Taxonomy" id="591154"/>
    <lineage>
        <taxon>Bacteria</taxon>
        <taxon>Pseudomonadati</taxon>
        <taxon>Verrucomicrobiota</taxon>
        <taxon>Methylacidiphilae</taxon>
        <taxon>Methylacidiphilales</taxon>
        <taxon>Methylacidiphilaceae</taxon>
        <taxon>Methylacidiphilum (ex Ratnadevi et al. 2023)</taxon>
    </lineage>
</organism>
<evidence type="ECO:0000259" key="9">
    <source>
        <dbReference type="PROSITE" id="PS51747"/>
    </source>
</evidence>
<evidence type="ECO:0000313" key="11">
    <source>
        <dbReference type="Proteomes" id="UP001161497"/>
    </source>
</evidence>
<keyword evidence="6 8" id="KW-0862">Zinc</keyword>
<feature type="binding site" evidence="8">
    <location>
        <position position="119"/>
    </location>
    <ligand>
        <name>Zn(2+)</name>
        <dbReference type="ChEBI" id="CHEBI:29105"/>
        <note>catalytic</note>
    </ligand>
</feature>
<comment type="function">
    <text evidence="8">Catalyzes the deamination of adenosine to inosine at the wobble position 34 of tRNA(Arg2).</text>
</comment>
<dbReference type="CDD" id="cd01285">
    <property type="entry name" value="nucleoside_deaminase"/>
    <property type="match status" value="1"/>
</dbReference>
<dbReference type="Pfam" id="PF00383">
    <property type="entry name" value="dCMP_cyt_deam_1"/>
    <property type="match status" value="1"/>
</dbReference>
<comment type="cofactor">
    <cofactor evidence="8">
        <name>Zn(2+)</name>
        <dbReference type="ChEBI" id="CHEBI:29105"/>
    </cofactor>
    <text evidence="8">Binds 1 zinc ion per subunit.</text>
</comment>
<comment type="similarity">
    <text evidence="1">Belongs to the cytidine and deoxycytidylate deaminase family. ADAT2 subfamily.</text>
</comment>
<evidence type="ECO:0000256" key="1">
    <source>
        <dbReference type="ARBA" id="ARBA00010669"/>
    </source>
</evidence>
<dbReference type="Proteomes" id="UP001161497">
    <property type="component" value="Chromosome"/>
</dbReference>
<dbReference type="PROSITE" id="PS00903">
    <property type="entry name" value="CYT_DCMP_DEAMINASES_1"/>
    <property type="match status" value="1"/>
</dbReference>
<comment type="catalytic activity">
    <reaction evidence="7 8">
        <text>adenosine(34) in tRNA + H2O + H(+) = inosine(34) in tRNA + NH4(+)</text>
        <dbReference type="Rhea" id="RHEA:43168"/>
        <dbReference type="Rhea" id="RHEA-COMP:10373"/>
        <dbReference type="Rhea" id="RHEA-COMP:10374"/>
        <dbReference type="ChEBI" id="CHEBI:15377"/>
        <dbReference type="ChEBI" id="CHEBI:15378"/>
        <dbReference type="ChEBI" id="CHEBI:28938"/>
        <dbReference type="ChEBI" id="CHEBI:74411"/>
        <dbReference type="ChEBI" id="CHEBI:82852"/>
        <dbReference type="EC" id="3.5.4.33"/>
    </reaction>
</comment>
<keyword evidence="11" id="KW-1185">Reference proteome</keyword>
<dbReference type="EMBL" id="OX458932">
    <property type="protein sequence ID" value="CAI9086620.1"/>
    <property type="molecule type" value="Genomic_DNA"/>
</dbReference>
<dbReference type="EC" id="3.5.4.33" evidence="8"/>
<feature type="active site" description="Proton donor" evidence="8">
    <location>
        <position position="121"/>
    </location>
</feature>
<evidence type="ECO:0000256" key="2">
    <source>
        <dbReference type="ARBA" id="ARBA00011738"/>
    </source>
</evidence>
<keyword evidence="3 8" id="KW-0819">tRNA processing</keyword>
<protein>
    <recommendedName>
        <fullName evidence="8">tRNA-specific adenosine deaminase</fullName>
        <ecNumber evidence="8">3.5.4.33</ecNumber>
    </recommendedName>
</protein>
<comment type="subunit">
    <text evidence="2 8">Homodimer.</text>
</comment>
<dbReference type="SUPFAM" id="SSF53927">
    <property type="entry name" value="Cytidine deaminase-like"/>
    <property type="match status" value="1"/>
</dbReference>
<accession>A0ABM9IFZ5</accession>
<evidence type="ECO:0000256" key="4">
    <source>
        <dbReference type="ARBA" id="ARBA00022723"/>
    </source>
</evidence>
<feature type="binding site" evidence="8">
    <location>
        <position position="152"/>
    </location>
    <ligand>
        <name>Zn(2+)</name>
        <dbReference type="ChEBI" id="CHEBI:29105"/>
        <note>catalytic</note>
    </ligand>
</feature>
<dbReference type="InterPro" id="IPR028883">
    <property type="entry name" value="tRNA_aden_deaminase"/>
</dbReference>
<sequence length="226" mass="25833">MGSNIVVITNKKILINRKNAPDLLVKEIVLYFWQKEPIERIWRRLCPVVCAQEPTHGILIAMKTDQLQVDNYFMGKALEKATEAFEKGEVPIGAVIVRDQKILGMGRNRVEECCDVTAHAEMEAIRNAQLLLGDWRLTATTIYVTKEPCLMCYGAILLSRIARVVFGIEDPKKGIFRPPTFFFNGGKKLEITSGIRSEESLELMKRFFFVLRNKKRELPLCDIEIS</sequence>
<name>A0ABM9IFZ5_9BACT</name>
<evidence type="ECO:0000256" key="7">
    <source>
        <dbReference type="ARBA" id="ARBA00048045"/>
    </source>
</evidence>
<feature type="domain" description="CMP/dCMP-type deaminase" evidence="9">
    <location>
        <begin position="68"/>
        <end position="179"/>
    </location>
</feature>
<dbReference type="GO" id="GO:0052717">
    <property type="term" value="F:tRNA-specific adenosine-34 deaminase activity"/>
    <property type="evidence" value="ECO:0007669"/>
    <property type="project" value="UniProtKB-EC"/>
</dbReference>
<evidence type="ECO:0000256" key="5">
    <source>
        <dbReference type="ARBA" id="ARBA00022801"/>
    </source>
</evidence>
<dbReference type="PROSITE" id="PS51747">
    <property type="entry name" value="CYT_DCMP_DEAMINASES_2"/>
    <property type="match status" value="1"/>
</dbReference>
<evidence type="ECO:0000313" key="10">
    <source>
        <dbReference type="EMBL" id="CAI9086620.1"/>
    </source>
</evidence>
<keyword evidence="4 8" id="KW-0479">Metal-binding</keyword>
<dbReference type="InterPro" id="IPR016193">
    <property type="entry name" value="Cytidine_deaminase-like"/>
</dbReference>
<evidence type="ECO:0000256" key="8">
    <source>
        <dbReference type="HAMAP-Rule" id="MF_00972"/>
    </source>
</evidence>
<keyword evidence="5 8" id="KW-0378">Hydrolase</keyword>
<dbReference type="PANTHER" id="PTHR11079">
    <property type="entry name" value="CYTOSINE DEAMINASE FAMILY MEMBER"/>
    <property type="match status" value="1"/>
</dbReference>
<gene>
    <name evidence="8 10" type="primary">tadA</name>
    <name evidence="10" type="ORF">MFUM_2312</name>
</gene>
<evidence type="ECO:0000256" key="6">
    <source>
        <dbReference type="ARBA" id="ARBA00022833"/>
    </source>
</evidence>
<dbReference type="InterPro" id="IPR002125">
    <property type="entry name" value="CMP_dCMP_dom"/>
</dbReference>
<feature type="binding site" evidence="8">
    <location>
        <position position="149"/>
    </location>
    <ligand>
        <name>Zn(2+)</name>
        <dbReference type="ChEBI" id="CHEBI:29105"/>
        <note>catalytic</note>
    </ligand>
</feature>
<dbReference type="InterPro" id="IPR016192">
    <property type="entry name" value="APOBEC/CMP_deaminase_Zn-bd"/>
</dbReference>
<reference evidence="10" key="1">
    <citation type="submission" date="2023-03" db="EMBL/GenBank/DDBJ databases">
        <authorList>
            <person name="Cremers G."/>
            <person name="Picone N."/>
        </authorList>
    </citation>
    <scope>NUCLEOTIDE SEQUENCE</scope>
    <source>
        <strain evidence="10">Sample_alias</strain>
    </source>
</reference>
<proteinExistence type="inferred from homology"/>
<dbReference type="PANTHER" id="PTHR11079:SF202">
    <property type="entry name" value="TRNA-SPECIFIC ADENOSINE DEAMINASE"/>
    <property type="match status" value="1"/>
</dbReference>
<dbReference type="RefSeq" id="WP_009061567.1">
    <property type="nucleotide sequence ID" value="NZ_JAHXRZ010000001.1"/>
</dbReference>
<dbReference type="HAMAP" id="MF_00972">
    <property type="entry name" value="tRNA_aden_deaminase"/>
    <property type="match status" value="1"/>
</dbReference>
<dbReference type="Gene3D" id="3.40.140.10">
    <property type="entry name" value="Cytidine Deaminase, domain 2"/>
    <property type="match status" value="1"/>
</dbReference>
<evidence type="ECO:0000256" key="3">
    <source>
        <dbReference type="ARBA" id="ARBA00022694"/>
    </source>
</evidence>